<protein>
    <recommendedName>
        <fullName evidence="4">Aminoglycoside N(3)-acetyltransferase</fullName>
        <ecNumber evidence="4">2.3.1.-</ecNumber>
    </recommendedName>
</protein>
<dbReference type="SUPFAM" id="SSF110710">
    <property type="entry name" value="TTHA0583/YokD-like"/>
    <property type="match status" value="1"/>
</dbReference>
<keyword evidence="4" id="KW-0046">Antibiotic resistance</keyword>
<organism evidence="5 6">
    <name type="scientific">Levilactobacillus koreensis</name>
    <dbReference type="NCBI Taxonomy" id="637971"/>
    <lineage>
        <taxon>Bacteria</taxon>
        <taxon>Bacillati</taxon>
        <taxon>Bacillota</taxon>
        <taxon>Bacilli</taxon>
        <taxon>Lactobacillales</taxon>
        <taxon>Lactobacillaceae</taxon>
        <taxon>Levilactobacillus</taxon>
    </lineage>
</organism>
<dbReference type="EC" id="2.3.1.-" evidence="4"/>
<evidence type="ECO:0000313" key="5">
    <source>
        <dbReference type="EMBL" id="AKP64609.1"/>
    </source>
</evidence>
<evidence type="ECO:0000313" key="6">
    <source>
        <dbReference type="Proteomes" id="UP000036000"/>
    </source>
</evidence>
<evidence type="ECO:0000256" key="4">
    <source>
        <dbReference type="RuleBase" id="RU365031"/>
    </source>
</evidence>
<evidence type="ECO:0000256" key="3">
    <source>
        <dbReference type="ARBA" id="ARBA00023315"/>
    </source>
</evidence>
<keyword evidence="3 4" id="KW-0012">Acyltransferase</keyword>
<dbReference type="AlphaFoldDB" id="A0AAC8UWA4"/>
<dbReference type="Pfam" id="PF02522">
    <property type="entry name" value="Antibiotic_NAT"/>
    <property type="match status" value="1"/>
</dbReference>
<comment type="catalytic activity">
    <reaction evidence="4">
        <text>a 2-deoxystreptamine antibiotic + acetyl-CoA = an N(3)-acetyl-2-deoxystreptamine antibiotic + CoA + H(+)</text>
        <dbReference type="Rhea" id="RHEA:12665"/>
        <dbReference type="ChEBI" id="CHEBI:15378"/>
        <dbReference type="ChEBI" id="CHEBI:57287"/>
        <dbReference type="ChEBI" id="CHEBI:57288"/>
        <dbReference type="ChEBI" id="CHEBI:57921"/>
        <dbReference type="ChEBI" id="CHEBI:77452"/>
        <dbReference type="EC" id="2.3.1.81"/>
    </reaction>
</comment>
<dbReference type="RefSeq" id="WP_048733866.1">
    <property type="nucleotide sequence ID" value="NZ_CP012033.1"/>
</dbReference>
<dbReference type="KEGG" id="lko:ABN16_06140"/>
<dbReference type="EMBL" id="CP012033">
    <property type="protein sequence ID" value="AKP64609.1"/>
    <property type="molecule type" value="Genomic_DNA"/>
</dbReference>
<dbReference type="Proteomes" id="UP000036000">
    <property type="component" value="Chromosome"/>
</dbReference>
<dbReference type="InterPro" id="IPR003679">
    <property type="entry name" value="Amioglycoside_AcTrfase"/>
</dbReference>
<accession>A0AAC8UWA4</accession>
<dbReference type="GO" id="GO:0046353">
    <property type="term" value="F:aminoglycoside 3-N-acetyltransferase activity"/>
    <property type="evidence" value="ECO:0007669"/>
    <property type="project" value="UniProtKB-EC"/>
</dbReference>
<keyword evidence="6" id="KW-1185">Reference proteome</keyword>
<dbReference type="PANTHER" id="PTHR11104:SF0">
    <property type="entry name" value="SPBETA PROPHAGE-DERIVED AMINOGLYCOSIDE N(3')-ACETYLTRANSFERASE-LIKE PROTEIN YOKD"/>
    <property type="match status" value="1"/>
</dbReference>
<keyword evidence="5" id="KW-0418">Kinase</keyword>
<sequence>MTTDWKAKTITTVTTGDELAADLRQLGLVPTDSCLVHTRLSAFGFIPGGEQTVVSTLQSVLNQGNIAMPAQSADYSDPKEWLYPPVEKSLQSKVIAGLPGYDPRTTPIHYIGLTPEYFRNQPGVHRSGHPTCSLTAWGKDAETICETTTYDLPFGVNSPLQKLYDLDAKVVCLGTDFETCTAIHLAESQLDRPRFQESAPVLVDGQTKWVDYAAVELEPYDDFNEMGAKFVAANRSAVHDLTLANGTLLRTFSLRAIVDFALDYYRQKDAETGTFVGK</sequence>
<evidence type="ECO:0000256" key="1">
    <source>
        <dbReference type="ARBA" id="ARBA00006383"/>
    </source>
</evidence>
<dbReference type="InterPro" id="IPR028345">
    <property type="entry name" value="Antibiotic_NAT-like"/>
</dbReference>
<evidence type="ECO:0000256" key="2">
    <source>
        <dbReference type="ARBA" id="ARBA00022679"/>
    </source>
</evidence>
<reference evidence="5 6" key="1">
    <citation type="submission" date="2015-07" db="EMBL/GenBank/DDBJ databases">
        <title>Lactobacillus korensis/26-25/ whole genome sequencing.</title>
        <authorList>
            <person name="Kim M.K."/>
            <person name="Im W.-T."/>
            <person name="Srinivasan S."/>
            <person name="Lee J.-J."/>
        </authorList>
    </citation>
    <scope>NUCLEOTIDE SEQUENCE [LARGE SCALE GENOMIC DNA]</scope>
    <source>
        <strain evidence="5 6">26-25</strain>
    </source>
</reference>
<gene>
    <name evidence="5" type="ORF">ABN16_06140</name>
</gene>
<dbReference type="GO" id="GO:0046677">
    <property type="term" value="P:response to antibiotic"/>
    <property type="evidence" value="ECO:0007669"/>
    <property type="project" value="UniProtKB-KW"/>
</dbReference>
<keyword evidence="2 4" id="KW-0808">Transferase</keyword>
<name>A0AAC8UWA4_9LACO</name>
<comment type="similarity">
    <text evidence="1 4">Belongs to the antibiotic N-acetyltransferase family.</text>
</comment>
<dbReference type="PANTHER" id="PTHR11104">
    <property type="entry name" value="AMINOGLYCOSIDE N3-ACETYLTRANSFERASE"/>
    <property type="match status" value="1"/>
</dbReference>
<dbReference type="GO" id="GO:0016301">
    <property type="term" value="F:kinase activity"/>
    <property type="evidence" value="ECO:0007669"/>
    <property type="project" value="UniProtKB-KW"/>
</dbReference>
<proteinExistence type="inferred from homology"/>